<feature type="region of interest" description="Disordered" evidence="1">
    <location>
        <begin position="512"/>
        <end position="534"/>
    </location>
</feature>
<feature type="region of interest" description="Disordered" evidence="1">
    <location>
        <begin position="206"/>
        <end position="264"/>
    </location>
</feature>
<proteinExistence type="predicted"/>
<dbReference type="RefSeq" id="XP_067927754.1">
    <property type="nucleotide sequence ID" value="XM_068060261.1"/>
</dbReference>
<feature type="region of interest" description="Disordered" evidence="1">
    <location>
        <begin position="759"/>
        <end position="827"/>
    </location>
</feature>
<feature type="domain" description="Methyltransferase type 11" evidence="2">
    <location>
        <begin position="627"/>
        <end position="742"/>
    </location>
</feature>
<feature type="compositionally biased region" description="Basic and acidic residues" evidence="1">
    <location>
        <begin position="773"/>
        <end position="783"/>
    </location>
</feature>
<keyword evidence="3" id="KW-0489">Methyltransferase</keyword>
<gene>
    <name evidence="3" type="ORF">CSUI_000026</name>
</gene>
<name>A0A2C6LFI0_9APIC</name>
<evidence type="ECO:0000259" key="2">
    <source>
        <dbReference type="Pfam" id="PF08241"/>
    </source>
</evidence>
<dbReference type="InterPro" id="IPR052356">
    <property type="entry name" value="Thiol_S-MT"/>
</dbReference>
<dbReference type="Proteomes" id="UP000221165">
    <property type="component" value="Unassembled WGS sequence"/>
</dbReference>
<feature type="compositionally biased region" description="Basic and acidic residues" evidence="1">
    <location>
        <begin position="71"/>
        <end position="80"/>
    </location>
</feature>
<dbReference type="PANTHER" id="PTHR45036:SF1">
    <property type="entry name" value="METHYLTRANSFERASE LIKE 7A"/>
    <property type="match status" value="1"/>
</dbReference>
<dbReference type="VEuPathDB" id="ToxoDB:CSUI_000026"/>
<feature type="compositionally biased region" description="Low complexity" evidence="1">
    <location>
        <begin position="249"/>
        <end position="264"/>
    </location>
</feature>
<dbReference type="EMBL" id="MIGC01000018">
    <property type="protein sequence ID" value="PHJ26109.1"/>
    <property type="molecule type" value="Genomic_DNA"/>
</dbReference>
<dbReference type="AlphaFoldDB" id="A0A2C6LFI0"/>
<feature type="region of interest" description="Disordered" evidence="1">
    <location>
        <begin position="445"/>
        <end position="489"/>
    </location>
</feature>
<feature type="compositionally biased region" description="Basic and acidic residues" evidence="1">
    <location>
        <begin position="472"/>
        <end position="489"/>
    </location>
</feature>
<accession>A0A2C6LFI0</accession>
<dbReference type="PANTHER" id="PTHR45036">
    <property type="entry name" value="METHYLTRANSFERASE LIKE 7B"/>
    <property type="match status" value="1"/>
</dbReference>
<dbReference type="CDD" id="cd02440">
    <property type="entry name" value="AdoMet_MTases"/>
    <property type="match status" value="1"/>
</dbReference>
<feature type="compositionally biased region" description="Basic and acidic residues" evidence="1">
    <location>
        <begin position="798"/>
        <end position="807"/>
    </location>
</feature>
<sequence>MRPSSLSVRSLEGRPRRALHGAACLVDRRHVSSPRIGDGSINLPQREGDFLLFQLTKQVHHKKSRDGGITPHERIRRDSFHPGVTSSDSRRKKEFYLSRVSYLNDRQEEVSHDRLFRRYAIDSSVFNPVISSPSSSPCSSHPSQPSSSKDFMRRSFCPTRDLSFPSLFSPCDVLSSSPLHYAPFNHSFKHRSLLSRSIRLSFLSFSSLPSTSSSSSSSSGCRRRPRDSSRSDVEGVGRERNTSRKLPLSSSSSSPVSSSSSVSSPFSYVSKTVVRNDGDEGERTTGSRFQYRGRLAGGIASASLLLALAFRKWAQEQEEKRKGMWWLSSSSPSSSSSLSSLSGHSSSSFSSAFEDRPAQPHPFIPVEDSCKSTPHQVANLPPSGVYTPEQSSEDDTILEGIRTFLSPLGPVDLSSSSVSLSSLSPVNQLATSLAVSLSSRFKKLSWTPPFPQGGETSSTEKREEGAAYQQEDPGKPREGKEEGDYDESTRKDAFELLRNILYGRPVRVETLGDLEEEEDEEEHDEGKERRKDERRKDSCIVQLHDCRVLASKEGRMALEEILKATGTIDLTATEYEGLDDEDRKAWDVIKGGNDKTVMELWQSAAFRKIVETWRRQAFKEGFVGDVLEIGIGKGKTMGDPDLQKSCCSYTGIDVRLLDEAKQNAVEFSSPPNHNNHRHPHASSSSDLPFPITLLEADAQNLPFPPDSFDCAVSQRVLCSVESPPCVISSVLRVLRPGGRMVFFEHGSLHPSLSRELLSSASSSSSDSSRLHQKKETSDKQHESPRRKHMKRQGQAPGEEAKGDRERGVDEDEEEMDRTSPIRGQAWGTTVMNGLNSWI</sequence>
<feature type="region of interest" description="Disordered" evidence="1">
    <location>
        <begin position="666"/>
        <end position="685"/>
    </location>
</feature>
<feature type="region of interest" description="Disordered" evidence="1">
    <location>
        <begin position="131"/>
        <end position="152"/>
    </location>
</feature>
<feature type="compositionally biased region" description="Low complexity" evidence="1">
    <location>
        <begin position="206"/>
        <end position="220"/>
    </location>
</feature>
<feature type="compositionally biased region" description="Acidic residues" evidence="1">
    <location>
        <begin position="512"/>
        <end position="523"/>
    </location>
</feature>
<dbReference type="GeneID" id="94423472"/>
<comment type="caution">
    <text evidence="3">The sequence shown here is derived from an EMBL/GenBank/DDBJ whole genome shotgun (WGS) entry which is preliminary data.</text>
</comment>
<keyword evidence="3" id="KW-0808">Transferase</keyword>
<feature type="compositionally biased region" description="Basic and acidic residues" evidence="1">
    <location>
        <begin position="226"/>
        <end position="242"/>
    </location>
</feature>
<protein>
    <submittedName>
        <fullName evidence="3">Methyltransferase type 11</fullName>
    </submittedName>
</protein>
<feature type="compositionally biased region" description="Basic and acidic residues" evidence="1">
    <location>
        <begin position="524"/>
        <end position="534"/>
    </location>
</feature>
<dbReference type="Pfam" id="PF08241">
    <property type="entry name" value="Methyltransf_11"/>
    <property type="match status" value="1"/>
</dbReference>
<dbReference type="SUPFAM" id="SSF53335">
    <property type="entry name" value="S-adenosyl-L-methionine-dependent methyltransferases"/>
    <property type="match status" value="1"/>
</dbReference>
<evidence type="ECO:0000256" key="1">
    <source>
        <dbReference type="SAM" id="MobiDB-lite"/>
    </source>
</evidence>
<dbReference type="OrthoDB" id="540004at2759"/>
<feature type="region of interest" description="Disordered" evidence="1">
    <location>
        <begin position="349"/>
        <end position="393"/>
    </location>
</feature>
<dbReference type="GO" id="GO:0008757">
    <property type="term" value="F:S-adenosylmethionine-dependent methyltransferase activity"/>
    <property type="evidence" value="ECO:0007669"/>
    <property type="project" value="InterPro"/>
</dbReference>
<keyword evidence="4" id="KW-1185">Reference proteome</keyword>
<feature type="region of interest" description="Disordered" evidence="1">
    <location>
        <begin position="62"/>
        <end position="87"/>
    </location>
</feature>
<dbReference type="Gene3D" id="3.40.50.150">
    <property type="entry name" value="Vaccinia Virus protein VP39"/>
    <property type="match status" value="1"/>
</dbReference>
<dbReference type="InterPro" id="IPR013216">
    <property type="entry name" value="Methyltransf_11"/>
</dbReference>
<organism evidence="3 4">
    <name type="scientific">Cystoisospora suis</name>
    <dbReference type="NCBI Taxonomy" id="483139"/>
    <lineage>
        <taxon>Eukaryota</taxon>
        <taxon>Sar</taxon>
        <taxon>Alveolata</taxon>
        <taxon>Apicomplexa</taxon>
        <taxon>Conoidasida</taxon>
        <taxon>Coccidia</taxon>
        <taxon>Eucoccidiorida</taxon>
        <taxon>Eimeriorina</taxon>
        <taxon>Sarcocystidae</taxon>
        <taxon>Cystoisospora</taxon>
    </lineage>
</organism>
<feature type="non-terminal residue" evidence="3">
    <location>
        <position position="838"/>
    </location>
</feature>
<reference evidence="3 4" key="1">
    <citation type="journal article" date="2017" name="Int. J. Parasitol.">
        <title>The genome of the protozoan parasite Cystoisospora suis and a reverse vaccinology approach to identify vaccine candidates.</title>
        <authorList>
            <person name="Palmieri N."/>
            <person name="Shrestha A."/>
            <person name="Ruttkowski B."/>
            <person name="Beck T."/>
            <person name="Vogl C."/>
            <person name="Tomley F."/>
            <person name="Blake D.P."/>
            <person name="Joachim A."/>
        </authorList>
    </citation>
    <scope>NUCLEOTIDE SEQUENCE [LARGE SCALE GENOMIC DNA]</scope>
    <source>
        <strain evidence="3 4">Wien I</strain>
    </source>
</reference>
<evidence type="ECO:0000313" key="4">
    <source>
        <dbReference type="Proteomes" id="UP000221165"/>
    </source>
</evidence>
<dbReference type="GO" id="GO:0032259">
    <property type="term" value="P:methylation"/>
    <property type="evidence" value="ECO:0007669"/>
    <property type="project" value="UniProtKB-KW"/>
</dbReference>
<evidence type="ECO:0000313" key="3">
    <source>
        <dbReference type="EMBL" id="PHJ26109.1"/>
    </source>
</evidence>
<dbReference type="InterPro" id="IPR029063">
    <property type="entry name" value="SAM-dependent_MTases_sf"/>
</dbReference>
<feature type="compositionally biased region" description="Low complexity" evidence="1">
    <location>
        <begin position="131"/>
        <end position="148"/>
    </location>
</feature>